<dbReference type="EMBL" id="QXQA01000001">
    <property type="protein sequence ID" value="RIX60257.1"/>
    <property type="molecule type" value="Genomic_DNA"/>
</dbReference>
<dbReference type="Proteomes" id="UP000266482">
    <property type="component" value="Unassembled WGS sequence"/>
</dbReference>
<proteinExistence type="predicted"/>
<organism evidence="2 3">
    <name type="scientific">Paenibacillus nanensis</name>
    <dbReference type="NCBI Taxonomy" id="393251"/>
    <lineage>
        <taxon>Bacteria</taxon>
        <taxon>Bacillati</taxon>
        <taxon>Bacillota</taxon>
        <taxon>Bacilli</taxon>
        <taxon>Bacillales</taxon>
        <taxon>Paenibacillaceae</taxon>
        <taxon>Paenibacillus</taxon>
    </lineage>
</organism>
<comment type="caution">
    <text evidence="2">The sequence shown here is derived from an EMBL/GenBank/DDBJ whole genome shotgun (WGS) entry which is preliminary data.</text>
</comment>
<protein>
    <recommendedName>
        <fullName evidence="4">DUF2140 family protein</fullName>
    </recommendedName>
</protein>
<reference evidence="2 3" key="1">
    <citation type="submission" date="2018-09" db="EMBL/GenBank/DDBJ databases">
        <title>Paenibacillus aracenensis nov. sp. isolated from a cave in southern Spain.</title>
        <authorList>
            <person name="Jurado V."/>
            <person name="Gutierrez-Patricio S."/>
            <person name="Gonzalez-Pimentel J.L."/>
            <person name="Miller A.Z."/>
            <person name="Laiz L."/>
            <person name="Saiz-Jimenez C."/>
        </authorList>
    </citation>
    <scope>NUCLEOTIDE SEQUENCE [LARGE SCALE GENOMIC DNA]</scope>
    <source>
        <strain evidence="2 3">DSM 22867</strain>
    </source>
</reference>
<gene>
    <name evidence="2" type="ORF">D3P08_01390</name>
</gene>
<keyword evidence="1" id="KW-1133">Transmembrane helix</keyword>
<evidence type="ECO:0000313" key="2">
    <source>
        <dbReference type="EMBL" id="RIX60257.1"/>
    </source>
</evidence>
<evidence type="ECO:0000313" key="3">
    <source>
        <dbReference type="Proteomes" id="UP000266482"/>
    </source>
</evidence>
<name>A0A3A1VID0_9BACL</name>
<evidence type="ECO:0000256" key="1">
    <source>
        <dbReference type="SAM" id="Phobius"/>
    </source>
</evidence>
<keyword evidence="1" id="KW-0812">Transmembrane</keyword>
<feature type="transmembrane region" description="Helical" evidence="1">
    <location>
        <begin position="7"/>
        <end position="27"/>
    </location>
</feature>
<dbReference type="AlphaFoldDB" id="A0A3A1VID0"/>
<sequence>MGRVFKRLFITLVVLVIIVGGAIWGLLRYIAPDQQLNLNYSPIDVKQKALDMVKELKPELVLTEEDVNNLIKKHLDPIIKEDVRVEGAKFHLVEDRMIADLNVTYRQKIPAQIRAEYGLKWEDHQLILEPKDLSLKSIRLPSDILEKVSIPIDLPADEVISIKDVKFETGQIRVKFHMKLPF</sequence>
<evidence type="ECO:0008006" key="4">
    <source>
        <dbReference type="Google" id="ProtNLM"/>
    </source>
</evidence>
<accession>A0A3A1VID0</accession>
<keyword evidence="3" id="KW-1185">Reference proteome</keyword>
<keyword evidence="1" id="KW-0472">Membrane</keyword>